<proteinExistence type="predicted"/>
<evidence type="ECO:0000313" key="2">
    <source>
        <dbReference type="EMBL" id="MBM3316829.1"/>
    </source>
</evidence>
<dbReference type="Pfam" id="PF01370">
    <property type="entry name" value="Epimerase"/>
    <property type="match status" value="1"/>
</dbReference>
<accession>A0A938BLA1</accession>
<feature type="domain" description="NAD-dependent epimerase/dehydratase" evidence="1">
    <location>
        <begin position="3"/>
        <end position="237"/>
    </location>
</feature>
<evidence type="ECO:0000313" key="3">
    <source>
        <dbReference type="Proteomes" id="UP000748308"/>
    </source>
</evidence>
<reference evidence="2" key="1">
    <citation type="submission" date="2019-03" db="EMBL/GenBank/DDBJ databases">
        <title>Lake Tanganyika Metagenome-Assembled Genomes (MAGs).</title>
        <authorList>
            <person name="Tran P."/>
        </authorList>
    </citation>
    <scope>NUCLEOTIDE SEQUENCE</scope>
    <source>
        <strain evidence="2">M_DeepCast_400m_m2_100</strain>
    </source>
</reference>
<dbReference type="PANTHER" id="PTHR43245">
    <property type="entry name" value="BIFUNCTIONAL POLYMYXIN RESISTANCE PROTEIN ARNA"/>
    <property type="match status" value="1"/>
</dbReference>
<comment type="caution">
    <text evidence="2">The sequence shown here is derived from an EMBL/GenBank/DDBJ whole genome shotgun (WGS) entry which is preliminary data.</text>
</comment>
<sequence length="349" mass="38804">MRILMIGGTGLTGPHIARRLHAQGHTLLLFHRGQTQADLPAEIAHLSGDRRELAPHAAALAGFAPEVVVDMALVTAQDAWDVMCLFRGVARRVVAISSQDVYRAYGRLIGTEPGPPDGVPLDEDAPLREKLHPYRARASGPDNIMFHYDKILVERLILGDPRLPGTVLRYPLVYGPRDRQHRLFPYLKRMDDARPAILLGEGQARWRWTKGYAEDMAAAAVLAILADRAAGRVYNVGEERALSEAEWVAAIAGATGWRGRIAALPQERLPRHLAEEMDCSQDLVTDTRRIREELGYREETDPAEALRRTIDWERAHPPDPIDAESFEYAAEDRALADCGLGRERLGAQS</sequence>
<dbReference type="AlphaFoldDB" id="A0A938BLA1"/>
<dbReference type="InterPro" id="IPR001509">
    <property type="entry name" value="Epimerase_deHydtase"/>
</dbReference>
<dbReference type="Proteomes" id="UP000748308">
    <property type="component" value="Unassembled WGS sequence"/>
</dbReference>
<dbReference type="InterPro" id="IPR050177">
    <property type="entry name" value="Lipid_A_modif_metabolic_enz"/>
</dbReference>
<protein>
    <submittedName>
        <fullName evidence="2">NAD-dependent epimerase/dehydratase family protein</fullName>
    </submittedName>
</protein>
<organism evidence="2 3">
    <name type="scientific">Eiseniibacteriota bacterium</name>
    <dbReference type="NCBI Taxonomy" id="2212470"/>
    <lineage>
        <taxon>Bacteria</taxon>
        <taxon>Candidatus Eiseniibacteriota</taxon>
    </lineage>
</organism>
<dbReference type="InterPro" id="IPR036291">
    <property type="entry name" value="NAD(P)-bd_dom_sf"/>
</dbReference>
<dbReference type="EMBL" id="VGIY01000046">
    <property type="protein sequence ID" value="MBM3316829.1"/>
    <property type="molecule type" value="Genomic_DNA"/>
</dbReference>
<evidence type="ECO:0000259" key="1">
    <source>
        <dbReference type="Pfam" id="PF01370"/>
    </source>
</evidence>
<dbReference type="Gene3D" id="3.40.50.720">
    <property type="entry name" value="NAD(P)-binding Rossmann-like Domain"/>
    <property type="match status" value="1"/>
</dbReference>
<name>A0A938BLA1_UNCEI</name>
<gene>
    <name evidence="2" type="ORF">FJY75_03155</name>
</gene>
<dbReference type="SUPFAM" id="SSF51735">
    <property type="entry name" value="NAD(P)-binding Rossmann-fold domains"/>
    <property type="match status" value="1"/>
</dbReference>